<dbReference type="EMBL" id="KZ503235">
    <property type="protein sequence ID" value="PKU66940.1"/>
    <property type="molecule type" value="Genomic_DNA"/>
</dbReference>
<dbReference type="Proteomes" id="UP000233837">
    <property type="component" value="Unassembled WGS sequence"/>
</dbReference>
<proteinExistence type="predicted"/>
<sequence length="93" mass="10277">MAMVDDNNELSWSGSRMGSSYETFSISDLFFDFNVSDDHVGGLINDIGELIDDIERLFDESWVDHFSVNGEDNEKSMAAISSGSDEIISTSLV</sequence>
<accession>A0A2I0VU61</accession>
<evidence type="ECO:0000313" key="2">
    <source>
        <dbReference type="Proteomes" id="UP000233837"/>
    </source>
</evidence>
<name>A0A2I0VU61_9ASPA</name>
<reference evidence="1 2" key="2">
    <citation type="journal article" date="2017" name="Nature">
        <title>The Apostasia genome and the evolution of orchids.</title>
        <authorList>
            <person name="Zhang G.Q."/>
            <person name="Liu K.W."/>
            <person name="Li Z."/>
            <person name="Lohaus R."/>
            <person name="Hsiao Y.Y."/>
            <person name="Niu S.C."/>
            <person name="Wang J.Y."/>
            <person name="Lin Y.C."/>
            <person name="Xu Q."/>
            <person name="Chen L.J."/>
            <person name="Yoshida K."/>
            <person name="Fujiwara S."/>
            <person name="Wang Z.W."/>
            <person name="Zhang Y.Q."/>
            <person name="Mitsuda N."/>
            <person name="Wang M."/>
            <person name="Liu G.H."/>
            <person name="Pecoraro L."/>
            <person name="Huang H.X."/>
            <person name="Xiao X.J."/>
            <person name="Lin M."/>
            <person name="Wu X.Y."/>
            <person name="Wu W.L."/>
            <person name="Chen Y.Y."/>
            <person name="Chang S.B."/>
            <person name="Sakamoto S."/>
            <person name="Ohme-Takagi M."/>
            <person name="Yagi M."/>
            <person name="Zeng S.J."/>
            <person name="Shen C.Y."/>
            <person name="Yeh C.M."/>
            <person name="Luo Y.B."/>
            <person name="Tsai W.C."/>
            <person name="Van de Peer Y."/>
            <person name="Liu Z.J."/>
        </authorList>
    </citation>
    <scope>NUCLEOTIDE SEQUENCE [LARGE SCALE GENOMIC DNA]</scope>
    <source>
        <tissue evidence="1">The whole plant</tissue>
    </source>
</reference>
<keyword evidence="2" id="KW-1185">Reference proteome</keyword>
<protein>
    <submittedName>
        <fullName evidence="1">Uncharacterized protein</fullName>
    </submittedName>
</protein>
<evidence type="ECO:0000313" key="1">
    <source>
        <dbReference type="EMBL" id="PKU66940.1"/>
    </source>
</evidence>
<gene>
    <name evidence="1" type="ORF">MA16_Dca018943</name>
</gene>
<organism evidence="1 2">
    <name type="scientific">Dendrobium catenatum</name>
    <dbReference type="NCBI Taxonomy" id="906689"/>
    <lineage>
        <taxon>Eukaryota</taxon>
        <taxon>Viridiplantae</taxon>
        <taxon>Streptophyta</taxon>
        <taxon>Embryophyta</taxon>
        <taxon>Tracheophyta</taxon>
        <taxon>Spermatophyta</taxon>
        <taxon>Magnoliopsida</taxon>
        <taxon>Liliopsida</taxon>
        <taxon>Asparagales</taxon>
        <taxon>Orchidaceae</taxon>
        <taxon>Epidendroideae</taxon>
        <taxon>Malaxideae</taxon>
        <taxon>Dendrobiinae</taxon>
        <taxon>Dendrobium</taxon>
    </lineage>
</organism>
<dbReference type="AlphaFoldDB" id="A0A2I0VU61"/>
<reference evidence="1 2" key="1">
    <citation type="journal article" date="2016" name="Sci. Rep.">
        <title>The Dendrobium catenatum Lindl. genome sequence provides insights into polysaccharide synthase, floral development and adaptive evolution.</title>
        <authorList>
            <person name="Zhang G.Q."/>
            <person name="Xu Q."/>
            <person name="Bian C."/>
            <person name="Tsai W.C."/>
            <person name="Yeh C.M."/>
            <person name="Liu K.W."/>
            <person name="Yoshida K."/>
            <person name="Zhang L.S."/>
            <person name="Chang S.B."/>
            <person name="Chen F."/>
            <person name="Shi Y."/>
            <person name="Su Y.Y."/>
            <person name="Zhang Y.Q."/>
            <person name="Chen L.J."/>
            <person name="Yin Y."/>
            <person name="Lin M."/>
            <person name="Huang H."/>
            <person name="Deng H."/>
            <person name="Wang Z.W."/>
            <person name="Zhu S.L."/>
            <person name="Zhao X."/>
            <person name="Deng C."/>
            <person name="Niu S.C."/>
            <person name="Huang J."/>
            <person name="Wang M."/>
            <person name="Liu G.H."/>
            <person name="Yang H.J."/>
            <person name="Xiao X.J."/>
            <person name="Hsiao Y.Y."/>
            <person name="Wu W.L."/>
            <person name="Chen Y.Y."/>
            <person name="Mitsuda N."/>
            <person name="Ohme-Takagi M."/>
            <person name="Luo Y.B."/>
            <person name="Van de Peer Y."/>
            <person name="Liu Z.J."/>
        </authorList>
    </citation>
    <scope>NUCLEOTIDE SEQUENCE [LARGE SCALE GENOMIC DNA]</scope>
    <source>
        <tissue evidence="1">The whole plant</tissue>
    </source>
</reference>